<dbReference type="Proteomes" id="UP000265520">
    <property type="component" value="Unassembled WGS sequence"/>
</dbReference>
<comment type="caution">
    <text evidence="2">The sequence shown here is derived from an EMBL/GenBank/DDBJ whole genome shotgun (WGS) entry which is preliminary data.</text>
</comment>
<organism evidence="2 3">
    <name type="scientific">Trifolium medium</name>
    <dbReference type="NCBI Taxonomy" id="97028"/>
    <lineage>
        <taxon>Eukaryota</taxon>
        <taxon>Viridiplantae</taxon>
        <taxon>Streptophyta</taxon>
        <taxon>Embryophyta</taxon>
        <taxon>Tracheophyta</taxon>
        <taxon>Spermatophyta</taxon>
        <taxon>Magnoliopsida</taxon>
        <taxon>eudicotyledons</taxon>
        <taxon>Gunneridae</taxon>
        <taxon>Pentapetalae</taxon>
        <taxon>rosids</taxon>
        <taxon>fabids</taxon>
        <taxon>Fabales</taxon>
        <taxon>Fabaceae</taxon>
        <taxon>Papilionoideae</taxon>
        <taxon>50 kb inversion clade</taxon>
        <taxon>NPAAA clade</taxon>
        <taxon>Hologalegina</taxon>
        <taxon>IRL clade</taxon>
        <taxon>Trifolieae</taxon>
        <taxon>Trifolium</taxon>
    </lineage>
</organism>
<feature type="non-terminal residue" evidence="2">
    <location>
        <position position="55"/>
    </location>
</feature>
<sequence>MHSTSRPAMAGESWRKSYRKFSSAGQLGRQLATLSQERRPATSGVTPRFSKHKKG</sequence>
<evidence type="ECO:0000256" key="1">
    <source>
        <dbReference type="SAM" id="MobiDB-lite"/>
    </source>
</evidence>
<dbReference type="AlphaFoldDB" id="A0A392U2D0"/>
<feature type="region of interest" description="Disordered" evidence="1">
    <location>
        <begin position="1"/>
        <end position="55"/>
    </location>
</feature>
<proteinExistence type="predicted"/>
<protein>
    <submittedName>
        <fullName evidence="2">Uncharacterized protein</fullName>
    </submittedName>
</protein>
<keyword evidence="3" id="KW-1185">Reference proteome</keyword>
<accession>A0A392U2D0</accession>
<evidence type="ECO:0000313" key="2">
    <source>
        <dbReference type="EMBL" id="MCI67549.1"/>
    </source>
</evidence>
<evidence type="ECO:0000313" key="3">
    <source>
        <dbReference type="Proteomes" id="UP000265520"/>
    </source>
</evidence>
<name>A0A392U2D0_9FABA</name>
<reference evidence="2 3" key="1">
    <citation type="journal article" date="2018" name="Front. Plant Sci.">
        <title>Red Clover (Trifolium pratense) and Zigzag Clover (T. medium) - A Picture of Genomic Similarities and Differences.</title>
        <authorList>
            <person name="Dluhosova J."/>
            <person name="Istvanek J."/>
            <person name="Nedelnik J."/>
            <person name="Repkova J."/>
        </authorList>
    </citation>
    <scope>NUCLEOTIDE SEQUENCE [LARGE SCALE GENOMIC DNA]</scope>
    <source>
        <strain evidence="3">cv. 10/8</strain>
        <tissue evidence="2">Leaf</tissue>
    </source>
</reference>
<dbReference type="EMBL" id="LXQA010719187">
    <property type="protein sequence ID" value="MCI67549.1"/>
    <property type="molecule type" value="Genomic_DNA"/>
</dbReference>